<keyword evidence="3" id="KW-1185">Reference proteome</keyword>
<proteinExistence type="predicted"/>
<dbReference type="Gene3D" id="3.30.420.10">
    <property type="entry name" value="Ribonuclease H-like superfamily/Ribonuclease H"/>
    <property type="match status" value="1"/>
</dbReference>
<name>A0A2I0XB19_9ASPA</name>
<dbReference type="Gene3D" id="1.10.340.70">
    <property type="match status" value="1"/>
</dbReference>
<gene>
    <name evidence="2" type="ORF">MA16_Dca018219</name>
</gene>
<dbReference type="InterPro" id="IPR001584">
    <property type="entry name" value="Integrase_cat-core"/>
</dbReference>
<dbReference type="GO" id="GO:0015074">
    <property type="term" value="P:DNA integration"/>
    <property type="evidence" value="ECO:0007669"/>
    <property type="project" value="InterPro"/>
</dbReference>
<dbReference type="SUPFAM" id="SSF53098">
    <property type="entry name" value="Ribonuclease H-like"/>
    <property type="match status" value="1"/>
</dbReference>
<reference evidence="2 3" key="1">
    <citation type="journal article" date="2016" name="Sci. Rep.">
        <title>The Dendrobium catenatum Lindl. genome sequence provides insights into polysaccharide synthase, floral development and adaptive evolution.</title>
        <authorList>
            <person name="Zhang G.Q."/>
            <person name="Xu Q."/>
            <person name="Bian C."/>
            <person name="Tsai W.C."/>
            <person name="Yeh C.M."/>
            <person name="Liu K.W."/>
            <person name="Yoshida K."/>
            <person name="Zhang L.S."/>
            <person name="Chang S.B."/>
            <person name="Chen F."/>
            <person name="Shi Y."/>
            <person name="Su Y.Y."/>
            <person name="Zhang Y.Q."/>
            <person name="Chen L.J."/>
            <person name="Yin Y."/>
            <person name="Lin M."/>
            <person name="Huang H."/>
            <person name="Deng H."/>
            <person name="Wang Z.W."/>
            <person name="Zhu S.L."/>
            <person name="Zhao X."/>
            <person name="Deng C."/>
            <person name="Niu S.C."/>
            <person name="Huang J."/>
            <person name="Wang M."/>
            <person name="Liu G.H."/>
            <person name="Yang H.J."/>
            <person name="Xiao X.J."/>
            <person name="Hsiao Y.Y."/>
            <person name="Wu W.L."/>
            <person name="Chen Y.Y."/>
            <person name="Mitsuda N."/>
            <person name="Ohme-Takagi M."/>
            <person name="Luo Y.B."/>
            <person name="Van de Peer Y."/>
            <person name="Liu Z.J."/>
        </authorList>
    </citation>
    <scope>NUCLEOTIDE SEQUENCE [LARGE SCALE GENOMIC DNA]</scope>
    <source>
        <tissue evidence="2">The whole plant</tissue>
    </source>
</reference>
<dbReference type="InterPro" id="IPR041588">
    <property type="entry name" value="Integrase_H2C2"/>
</dbReference>
<dbReference type="EMBL" id="KZ501999">
    <property type="protein sequence ID" value="PKU85105.1"/>
    <property type="molecule type" value="Genomic_DNA"/>
</dbReference>
<reference evidence="2 3" key="2">
    <citation type="journal article" date="2017" name="Nature">
        <title>The Apostasia genome and the evolution of orchids.</title>
        <authorList>
            <person name="Zhang G.Q."/>
            <person name="Liu K.W."/>
            <person name="Li Z."/>
            <person name="Lohaus R."/>
            <person name="Hsiao Y.Y."/>
            <person name="Niu S.C."/>
            <person name="Wang J.Y."/>
            <person name="Lin Y.C."/>
            <person name="Xu Q."/>
            <person name="Chen L.J."/>
            <person name="Yoshida K."/>
            <person name="Fujiwara S."/>
            <person name="Wang Z.W."/>
            <person name="Zhang Y.Q."/>
            <person name="Mitsuda N."/>
            <person name="Wang M."/>
            <person name="Liu G.H."/>
            <person name="Pecoraro L."/>
            <person name="Huang H.X."/>
            <person name="Xiao X.J."/>
            <person name="Lin M."/>
            <person name="Wu X.Y."/>
            <person name="Wu W.L."/>
            <person name="Chen Y.Y."/>
            <person name="Chang S.B."/>
            <person name="Sakamoto S."/>
            <person name="Ohme-Takagi M."/>
            <person name="Yagi M."/>
            <person name="Zeng S.J."/>
            <person name="Shen C.Y."/>
            <person name="Yeh C.M."/>
            <person name="Luo Y.B."/>
            <person name="Tsai W.C."/>
            <person name="Van de Peer Y."/>
            <person name="Liu Z.J."/>
        </authorList>
    </citation>
    <scope>NUCLEOTIDE SEQUENCE [LARGE SCALE GENOMIC DNA]</scope>
    <source>
        <tissue evidence="2">The whole plant</tissue>
    </source>
</reference>
<evidence type="ECO:0000313" key="2">
    <source>
        <dbReference type="EMBL" id="PKU85105.1"/>
    </source>
</evidence>
<dbReference type="Proteomes" id="UP000233837">
    <property type="component" value="Unassembled WGS sequence"/>
</dbReference>
<dbReference type="PANTHER" id="PTHR35046:SF9">
    <property type="entry name" value="RNA-DIRECTED DNA POLYMERASE"/>
    <property type="match status" value="1"/>
</dbReference>
<evidence type="ECO:0000259" key="1">
    <source>
        <dbReference type="PROSITE" id="PS50994"/>
    </source>
</evidence>
<dbReference type="PANTHER" id="PTHR35046">
    <property type="entry name" value="ZINC KNUCKLE (CCHC-TYPE) FAMILY PROTEIN"/>
    <property type="match status" value="1"/>
</dbReference>
<dbReference type="InterPro" id="IPR012337">
    <property type="entry name" value="RNaseH-like_sf"/>
</dbReference>
<dbReference type="AlphaFoldDB" id="A0A2I0XB19"/>
<dbReference type="Pfam" id="PF17921">
    <property type="entry name" value="Integrase_H2C2"/>
    <property type="match status" value="1"/>
</dbReference>
<accession>A0A2I0XB19</accession>
<evidence type="ECO:0000313" key="3">
    <source>
        <dbReference type="Proteomes" id="UP000233837"/>
    </source>
</evidence>
<dbReference type="PROSITE" id="PS50994">
    <property type="entry name" value="INTEGRASE"/>
    <property type="match status" value="1"/>
</dbReference>
<dbReference type="InterPro" id="IPR036397">
    <property type="entry name" value="RNaseH_sf"/>
</dbReference>
<dbReference type="GO" id="GO:0003676">
    <property type="term" value="F:nucleic acid binding"/>
    <property type="evidence" value="ECO:0007669"/>
    <property type="project" value="InterPro"/>
</dbReference>
<feature type="domain" description="Integrase catalytic" evidence="1">
    <location>
        <begin position="55"/>
        <end position="189"/>
    </location>
</feature>
<organism evidence="2 3">
    <name type="scientific">Dendrobium catenatum</name>
    <dbReference type="NCBI Taxonomy" id="906689"/>
    <lineage>
        <taxon>Eukaryota</taxon>
        <taxon>Viridiplantae</taxon>
        <taxon>Streptophyta</taxon>
        <taxon>Embryophyta</taxon>
        <taxon>Tracheophyta</taxon>
        <taxon>Spermatophyta</taxon>
        <taxon>Magnoliopsida</taxon>
        <taxon>Liliopsida</taxon>
        <taxon>Asparagales</taxon>
        <taxon>Orchidaceae</taxon>
        <taxon>Epidendroideae</taxon>
        <taxon>Malaxideae</taxon>
        <taxon>Dendrobiinae</taxon>
        <taxon>Dendrobium</taxon>
    </lineage>
</organism>
<sequence>MAGHFGRDKTLALLKENFFWPTIKRDVERYIRSCRTCRVAKTQGTNAGLYMPLPVPDTPWVDISIDFVLGLTRTQRSKDSIMVEVDRFSKMAHFVPCAKTLDATHVADLIFCEIVRLHGNPRTITSDRDVKFLSHFWKTLWSKLGTRLQFSSAAHHQTDGQTETVNRTLGNLLRRGQKHPAMGSGYTPN</sequence>
<protein>
    <recommendedName>
        <fullName evidence="1">Integrase catalytic domain-containing protein</fullName>
    </recommendedName>
</protein>